<dbReference type="AlphaFoldDB" id="A0A4D6KUC8"/>
<keyword evidence="1" id="KW-1133">Transmembrane helix</keyword>
<organism evidence="2 3">
    <name type="scientific">Vigna unguiculata</name>
    <name type="common">Cowpea</name>
    <dbReference type="NCBI Taxonomy" id="3917"/>
    <lineage>
        <taxon>Eukaryota</taxon>
        <taxon>Viridiplantae</taxon>
        <taxon>Streptophyta</taxon>
        <taxon>Embryophyta</taxon>
        <taxon>Tracheophyta</taxon>
        <taxon>Spermatophyta</taxon>
        <taxon>Magnoliopsida</taxon>
        <taxon>eudicotyledons</taxon>
        <taxon>Gunneridae</taxon>
        <taxon>Pentapetalae</taxon>
        <taxon>rosids</taxon>
        <taxon>fabids</taxon>
        <taxon>Fabales</taxon>
        <taxon>Fabaceae</taxon>
        <taxon>Papilionoideae</taxon>
        <taxon>50 kb inversion clade</taxon>
        <taxon>NPAAA clade</taxon>
        <taxon>indigoferoid/millettioid clade</taxon>
        <taxon>Phaseoleae</taxon>
        <taxon>Vigna</taxon>
    </lineage>
</organism>
<dbReference type="Proteomes" id="UP000501690">
    <property type="component" value="Linkage Group LG1"/>
</dbReference>
<sequence>MLLREGGCRNTSVRGRCIVPLLQIYGGALMVDSNSRWCGTSARWRFYSVVADLCGRRWRSKIVDAAQIREGAVVVDLNGGCWCERGEKMDEDEGGSRWSKWCEVGCWSRCGGGIAVAGCVAVFGVVVLL</sequence>
<accession>A0A4D6KUC8</accession>
<evidence type="ECO:0000256" key="1">
    <source>
        <dbReference type="SAM" id="Phobius"/>
    </source>
</evidence>
<keyword evidence="1" id="KW-0472">Membrane</keyword>
<protein>
    <recommendedName>
        <fullName evidence="4">Transmembrane protein</fullName>
    </recommendedName>
</protein>
<keyword evidence="1" id="KW-0812">Transmembrane</keyword>
<keyword evidence="3" id="KW-1185">Reference proteome</keyword>
<evidence type="ECO:0000313" key="3">
    <source>
        <dbReference type="Proteomes" id="UP000501690"/>
    </source>
</evidence>
<evidence type="ECO:0008006" key="4">
    <source>
        <dbReference type="Google" id="ProtNLM"/>
    </source>
</evidence>
<name>A0A4D6KUC8_VIGUN</name>
<evidence type="ECO:0000313" key="2">
    <source>
        <dbReference type="EMBL" id="QCD78839.1"/>
    </source>
</evidence>
<proteinExistence type="predicted"/>
<gene>
    <name evidence="2" type="ORF">DEO72_LG1g2475</name>
</gene>
<feature type="transmembrane region" description="Helical" evidence="1">
    <location>
        <begin position="106"/>
        <end position="128"/>
    </location>
</feature>
<reference evidence="2 3" key="1">
    <citation type="submission" date="2019-04" db="EMBL/GenBank/DDBJ databases">
        <title>An improved genome assembly and genetic linkage map for asparagus bean, Vigna unguiculata ssp. sesquipedialis.</title>
        <authorList>
            <person name="Xia Q."/>
            <person name="Zhang R."/>
            <person name="Dong Y."/>
        </authorList>
    </citation>
    <scope>NUCLEOTIDE SEQUENCE [LARGE SCALE GENOMIC DNA]</scope>
    <source>
        <tissue evidence="2">Leaf</tissue>
    </source>
</reference>
<dbReference type="EMBL" id="CP039345">
    <property type="protein sequence ID" value="QCD78839.1"/>
    <property type="molecule type" value="Genomic_DNA"/>
</dbReference>